<protein>
    <submittedName>
        <fullName evidence="1">Unnamed protein product</fullName>
    </submittedName>
</protein>
<evidence type="ECO:0000313" key="1">
    <source>
        <dbReference type="EMBL" id="GME89683.1"/>
    </source>
</evidence>
<proteinExistence type="predicted"/>
<keyword evidence="2" id="KW-1185">Reference proteome</keyword>
<dbReference type="Proteomes" id="UP001165064">
    <property type="component" value="Unassembled WGS sequence"/>
</dbReference>
<comment type="caution">
    <text evidence="1">The sequence shown here is derived from an EMBL/GenBank/DDBJ whole genome shotgun (WGS) entry which is preliminary data.</text>
</comment>
<reference evidence="1" key="1">
    <citation type="submission" date="2023-04" db="EMBL/GenBank/DDBJ databases">
        <title>Ambrosiozyma monospora NBRC 10751.</title>
        <authorList>
            <person name="Ichikawa N."/>
            <person name="Sato H."/>
            <person name="Tonouchi N."/>
        </authorList>
    </citation>
    <scope>NUCLEOTIDE SEQUENCE</scope>
    <source>
        <strain evidence="1">NBRC 10751</strain>
    </source>
</reference>
<name>A0ACB5TK15_AMBMO</name>
<gene>
    <name evidence="1" type="ORF">Amon02_000855700</name>
</gene>
<organism evidence="1 2">
    <name type="scientific">Ambrosiozyma monospora</name>
    <name type="common">Yeast</name>
    <name type="synonym">Endomycopsis monosporus</name>
    <dbReference type="NCBI Taxonomy" id="43982"/>
    <lineage>
        <taxon>Eukaryota</taxon>
        <taxon>Fungi</taxon>
        <taxon>Dikarya</taxon>
        <taxon>Ascomycota</taxon>
        <taxon>Saccharomycotina</taxon>
        <taxon>Pichiomycetes</taxon>
        <taxon>Pichiales</taxon>
        <taxon>Pichiaceae</taxon>
        <taxon>Ambrosiozyma</taxon>
    </lineage>
</organism>
<dbReference type="EMBL" id="BSXS01007644">
    <property type="protein sequence ID" value="GME89683.1"/>
    <property type="molecule type" value="Genomic_DNA"/>
</dbReference>
<evidence type="ECO:0000313" key="2">
    <source>
        <dbReference type="Proteomes" id="UP001165064"/>
    </source>
</evidence>
<accession>A0ACB5TK15</accession>
<sequence length="240" mass="26427">MICEPIVLKSINDDVVMLIDFLDNLERMDNFQDAIREFLGGPMSSSMKLNTVNSIMMEKSSSSSGFVGRRGSFASKSTIRKKSCSSSAVIFESDEGSKTSNYNDDKEKKFKDISSLKAKLILGITFGVISLTVVMVWRELSAEFIDSPKLPIGGSITPELSSTVSSSLPPTSSYVPKSGATVFLDSEAPYEVFSVDDILIDNFNLVTAELSRWGSFLFNESLFLIHRAKLTIVHLISIFT</sequence>